<dbReference type="RefSeq" id="WP_349083057.1">
    <property type="nucleotide sequence ID" value="NZ_JBBNFW010000144.1"/>
</dbReference>
<dbReference type="Pfam" id="PF01547">
    <property type="entry name" value="SBP_bac_1"/>
    <property type="match status" value="1"/>
</dbReference>
<dbReference type="InterPro" id="IPR006059">
    <property type="entry name" value="SBP"/>
</dbReference>
<comment type="caution">
    <text evidence="2">The sequence shown here is derived from an EMBL/GenBank/DDBJ whole genome shotgun (WGS) entry which is preliminary data.</text>
</comment>
<reference evidence="2 3" key="1">
    <citation type="submission" date="2024-04" db="EMBL/GenBank/DDBJ databases">
        <title>Human intestinal bacterial collection.</title>
        <authorList>
            <person name="Pauvert C."/>
            <person name="Hitch T.C.A."/>
            <person name="Clavel T."/>
        </authorList>
    </citation>
    <scope>NUCLEOTIDE SEQUENCE [LARGE SCALE GENOMIC DNA]</scope>
    <source>
        <strain evidence="2 3">CLA-AA-H161</strain>
    </source>
</reference>
<evidence type="ECO:0000259" key="1">
    <source>
        <dbReference type="Pfam" id="PF12010"/>
    </source>
</evidence>
<name>A0ABV1CK36_9FIRM</name>
<dbReference type="SUPFAM" id="SSF53850">
    <property type="entry name" value="Periplasmic binding protein-like II"/>
    <property type="match status" value="1"/>
</dbReference>
<evidence type="ECO:0000313" key="2">
    <source>
        <dbReference type="EMBL" id="MEQ2412744.1"/>
    </source>
</evidence>
<dbReference type="Proteomes" id="UP001470752">
    <property type="component" value="Unassembled WGS sequence"/>
</dbReference>
<evidence type="ECO:0000313" key="3">
    <source>
        <dbReference type="Proteomes" id="UP001470752"/>
    </source>
</evidence>
<keyword evidence="3" id="KW-1185">Reference proteome</keyword>
<gene>
    <name evidence="2" type="ORF">AAAX94_06875</name>
</gene>
<protein>
    <submittedName>
        <fullName evidence="2">ABC transporter substrate-binding protein</fullName>
    </submittedName>
</protein>
<proteinExistence type="predicted"/>
<dbReference type="InterPro" id="IPR022627">
    <property type="entry name" value="DUF3502"/>
</dbReference>
<organism evidence="2 3">
    <name type="scientific">Blautia acetigignens</name>
    <dbReference type="NCBI Taxonomy" id="2981783"/>
    <lineage>
        <taxon>Bacteria</taxon>
        <taxon>Bacillati</taxon>
        <taxon>Bacillota</taxon>
        <taxon>Clostridia</taxon>
        <taxon>Lachnospirales</taxon>
        <taxon>Lachnospiraceae</taxon>
        <taxon>Blautia</taxon>
    </lineage>
</organism>
<dbReference type="Pfam" id="PF12010">
    <property type="entry name" value="DUF3502"/>
    <property type="match status" value="1"/>
</dbReference>
<feature type="domain" description="DUF3502" evidence="1">
    <location>
        <begin position="427"/>
        <end position="498"/>
    </location>
</feature>
<dbReference type="EMBL" id="JBBNFW010000144">
    <property type="protein sequence ID" value="MEQ2412744.1"/>
    <property type="molecule type" value="Genomic_DNA"/>
</dbReference>
<accession>A0ABV1CK36</accession>
<dbReference type="Gene3D" id="3.40.190.10">
    <property type="entry name" value="Periplasmic binding protein-like II"/>
    <property type="match status" value="1"/>
</dbReference>
<sequence>MKKEIHKTILKIGLLAVLTAGTGLKEANAAIQTDKAKEPYEVAVQMVVLPGTEIQNEADIEEAIDAITLPAINCTVDLQFIWISELPNTTNLAIAGNEKIDLIHVGTVQPLSSLVGADILYDMNTDDLLQKHGQELVSLYGKLLESGNVNGRQLAIPAKQFNSEKKGFYYNKTIADKLGITVPDKGTLDDFEKVLYQVKASGEDIMCYFVGGGDINLMAWMVPYEAYGNEAAYGAVMDSSKDTVVENLYATEEYRDYVLRMYKWCQDGIIEKDPADTTSGNEYQYTQRLFCGAGNYSPIQMNENQHIAAENGFEYGYMTMVEAQVTNSSVAESMWGIARNSERPDKAMEFLNLLYSNAEFANIMKYGLEGENYNFVEGSDDIIERNDSYFPMFYVGGNQREMYLQTPAGEDFIEQCEAQEKEAKVSPLLGYTFDDTNYQTEAAVIGSVISEYTPILQNGLCGSEEETMEYLDEFLAALDAAGMNEVIEANQAQLDAWLTDNSTPSVHK</sequence>